<dbReference type="EMBL" id="QFNY01000254">
    <property type="protein sequence ID" value="PZO98790.1"/>
    <property type="molecule type" value="Genomic_DNA"/>
</dbReference>
<evidence type="ECO:0000256" key="3">
    <source>
        <dbReference type="ARBA" id="ARBA00023125"/>
    </source>
</evidence>
<dbReference type="SUPFAM" id="SSF46894">
    <property type="entry name" value="C-terminal effector domain of the bipartite response regulators"/>
    <property type="match status" value="1"/>
</dbReference>
<dbReference type="SMART" id="SM00421">
    <property type="entry name" value="HTH_LUXR"/>
    <property type="match status" value="1"/>
</dbReference>
<dbReference type="Pfam" id="PF00196">
    <property type="entry name" value="GerE"/>
    <property type="match status" value="1"/>
</dbReference>
<feature type="domain" description="HTH luxR-type" evidence="6">
    <location>
        <begin position="166"/>
        <end position="231"/>
    </location>
</feature>
<dbReference type="Pfam" id="PF00072">
    <property type="entry name" value="Response_reg"/>
    <property type="match status" value="1"/>
</dbReference>
<dbReference type="PROSITE" id="PS50043">
    <property type="entry name" value="HTH_LUXR_2"/>
    <property type="match status" value="1"/>
</dbReference>
<evidence type="ECO:0000256" key="1">
    <source>
        <dbReference type="ARBA" id="ARBA00022553"/>
    </source>
</evidence>
<feature type="domain" description="Response regulatory" evidence="7">
    <location>
        <begin position="17"/>
        <end position="148"/>
    </location>
</feature>
<dbReference type="InterPro" id="IPR011006">
    <property type="entry name" value="CheY-like_superfamily"/>
</dbReference>
<dbReference type="InterPro" id="IPR039420">
    <property type="entry name" value="WalR-like"/>
</dbReference>
<accession>A0A2W5AW13</accession>
<keyword evidence="4" id="KW-0804">Transcription</keyword>
<sequence length="234" mass="24627">MNHAAQTPGREAQGGLNIMIVDDHPVVRVGLQALIETAEDAAGINVVASIADPYEAVAQVRELQGTEREIDVVLMDLRFGEGPAGTELAGGVRATQAIRAIPDGPQVLVVTNYSTDQDVVGAVSAGAVGYLLKDAPPSEVLDGIRRAARGESVMAPEIMGKLMGQMTNPTEALTPRELEVLALVGEGKSNRDIARQLVLTEATVKSHLSHVFRKLGANNRTSAVAVARQRGIIA</sequence>
<dbReference type="AlphaFoldDB" id="A0A2W5AW13"/>
<dbReference type="GO" id="GO:0006355">
    <property type="term" value="P:regulation of DNA-templated transcription"/>
    <property type="evidence" value="ECO:0007669"/>
    <property type="project" value="InterPro"/>
</dbReference>
<dbReference type="PANTHER" id="PTHR43214">
    <property type="entry name" value="TWO-COMPONENT RESPONSE REGULATOR"/>
    <property type="match status" value="1"/>
</dbReference>
<dbReference type="PROSITE" id="PS00622">
    <property type="entry name" value="HTH_LUXR_1"/>
    <property type="match status" value="1"/>
</dbReference>
<evidence type="ECO:0000313" key="9">
    <source>
        <dbReference type="Proteomes" id="UP000249451"/>
    </source>
</evidence>
<evidence type="ECO:0000256" key="4">
    <source>
        <dbReference type="ARBA" id="ARBA00023163"/>
    </source>
</evidence>
<name>A0A2W5AW13_9CORY</name>
<dbReference type="Gene3D" id="3.40.50.2300">
    <property type="match status" value="1"/>
</dbReference>
<dbReference type="CDD" id="cd06170">
    <property type="entry name" value="LuxR_C_like"/>
    <property type="match status" value="1"/>
</dbReference>
<dbReference type="CDD" id="cd17535">
    <property type="entry name" value="REC_NarL-like"/>
    <property type="match status" value="1"/>
</dbReference>
<dbReference type="SMART" id="SM00448">
    <property type="entry name" value="REC"/>
    <property type="match status" value="1"/>
</dbReference>
<dbReference type="InterPro" id="IPR001789">
    <property type="entry name" value="Sig_transdc_resp-reg_receiver"/>
</dbReference>
<dbReference type="InterPro" id="IPR016032">
    <property type="entry name" value="Sig_transdc_resp-reg_C-effctor"/>
</dbReference>
<keyword evidence="1 5" id="KW-0597">Phosphoprotein</keyword>
<dbReference type="InterPro" id="IPR058245">
    <property type="entry name" value="NreC/VraR/RcsB-like_REC"/>
</dbReference>
<evidence type="ECO:0000256" key="5">
    <source>
        <dbReference type="PROSITE-ProRule" id="PRU00169"/>
    </source>
</evidence>
<evidence type="ECO:0000313" key="8">
    <source>
        <dbReference type="EMBL" id="PZO98790.1"/>
    </source>
</evidence>
<dbReference type="PRINTS" id="PR00038">
    <property type="entry name" value="HTHLUXR"/>
</dbReference>
<comment type="caution">
    <text evidence="8">The sequence shown here is derived from an EMBL/GenBank/DDBJ whole genome shotgun (WGS) entry which is preliminary data.</text>
</comment>
<dbReference type="Proteomes" id="UP000249451">
    <property type="component" value="Unassembled WGS sequence"/>
</dbReference>
<dbReference type="SUPFAM" id="SSF52172">
    <property type="entry name" value="CheY-like"/>
    <property type="match status" value="1"/>
</dbReference>
<dbReference type="PROSITE" id="PS50110">
    <property type="entry name" value="RESPONSE_REGULATORY"/>
    <property type="match status" value="1"/>
</dbReference>
<dbReference type="GO" id="GO:0000160">
    <property type="term" value="P:phosphorelay signal transduction system"/>
    <property type="evidence" value="ECO:0007669"/>
    <property type="project" value="InterPro"/>
</dbReference>
<dbReference type="GO" id="GO:0003677">
    <property type="term" value="F:DNA binding"/>
    <property type="evidence" value="ECO:0007669"/>
    <property type="project" value="UniProtKB-KW"/>
</dbReference>
<evidence type="ECO:0000259" key="6">
    <source>
        <dbReference type="PROSITE" id="PS50043"/>
    </source>
</evidence>
<keyword evidence="3 8" id="KW-0238">DNA-binding</keyword>
<organism evidence="8 9">
    <name type="scientific">Corynebacterium urealyticum</name>
    <dbReference type="NCBI Taxonomy" id="43771"/>
    <lineage>
        <taxon>Bacteria</taxon>
        <taxon>Bacillati</taxon>
        <taxon>Actinomycetota</taxon>
        <taxon>Actinomycetes</taxon>
        <taxon>Mycobacteriales</taxon>
        <taxon>Corynebacteriaceae</taxon>
        <taxon>Corynebacterium</taxon>
    </lineage>
</organism>
<protein>
    <submittedName>
        <fullName evidence="8">DNA-binding response regulator</fullName>
    </submittedName>
</protein>
<dbReference type="InterPro" id="IPR000792">
    <property type="entry name" value="Tscrpt_reg_LuxR_C"/>
</dbReference>
<feature type="modified residue" description="4-aspartylphosphate" evidence="5">
    <location>
        <position position="76"/>
    </location>
</feature>
<evidence type="ECO:0000256" key="2">
    <source>
        <dbReference type="ARBA" id="ARBA00023015"/>
    </source>
</evidence>
<evidence type="ECO:0000259" key="7">
    <source>
        <dbReference type="PROSITE" id="PS50110"/>
    </source>
</evidence>
<gene>
    <name evidence="8" type="ORF">DI609_09790</name>
</gene>
<dbReference type="PANTHER" id="PTHR43214:SF24">
    <property type="entry name" value="TRANSCRIPTIONAL REGULATORY PROTEIN NARL-RELATED"/>
    <property type="match status" value="1"/>
</dbReference>
<proteinExistence type="predicted"/>
<reference evidence="8 9" key="1">
    <citation type="submission" date="2017-11" db="EMBL/GenBank/DDBJ databases">
        <title>Infants hospitalized years apart are colonized by the same room-sourced microbial strains.</title>
        <authorList>
            <person name="Brooks B."/>
            <person name="Olm M.R."/>
            <person name="Firek B.A."/>
            <person name="Baker R."/>
            <person name="Thomas B.C."/>
            <person name="Morowitz M.J."/>
            <person name="Banfield J.F."/>
        </authorList>
    </citation>
    <scope>NUCLEOTIDE SEQUENCE [LARGE SCALE GENOMIC DNA]</scope>
    <source>
        <strain evidence="8">S2_012_000_R3_87</strain>
    </source>
</reference>
<keyword evidence="2" id="KW-0805">Transcription regulation</keyword>